<organism evidence="3 4">
    <name type="scientific">Ephemerocybe angulata</name>
    <dbReference type="NCBI Taxonomy" id="980116"/>
    <lineage>
        <taxon>Eukaryota</taxon>
        <taxon>Fungi</taxon>
        <taxon>Dikarya</taxon>
        <taxon>Basidiomycota</taxon>
        <taxon>Agaricomycotina</taxon>
        <taxon>Agaricomycetes</taxon>
        <taxon>Agaricomycetidae</taxon>
        <taxon>Agaricales</taxon>
        <taxon>Agaricineae</taxon>
        <taxon>Psathyrellaceae</taxon>
        <taxon>Ephemerocybe</taxon>
    </lineage>
</organism>
<evidence type="ECO:0000313" key="4">
    <source>
        <dbReference type="Proteomes" id="UP000521943"/>
    </source>
</evidence>
<feature type="chain" id="PRO_5034319878" evidence="2">
    <location>
        <begin position="19"/>
        <end position="153"/>
    </location>
</feature>
<feature type="compositionally biased region" description="Polar residues" evidence="1">
    <location>
        <begin position="66"/>
        <end position="115"/>
    </location>
</feature>
<dbReference type="Proteomes" id="UP000521943">
    <property type="component" value="Unassembled WGS sequence"/>
</dbReference>
<reference evidence="3 4" key="1">
    <citation type="submission" date="2020-07" db="EMBL/GenBank/DDBJ databases">
        <title>Comparative genomics of pyrophilous fungi reveals a link between fire events and developmental genes.</title>
        <authorList>
            <consortium name="DOE Joint Genome Institute"/>
            <person name="Steindorff A.S."/>
            <person name="Carver A."/>
            <person name="Calhoun S."/>
            <person name="Stillman K."/>
            <person name="Liu H."/>
            <person name="Lipzen A."/>
            <person name="Pangilinan J."/>
            <person name="Labutti K."/>
            <person name="Bruns T.D."/>
            <person name="Grigoriev I.V."/>
        </authorList>
    </citation>
    <scope>NUCLEOTIDE SEQUENCE [LARGE SCALE GENOMIC DNA]</scope>
    <source>
        <strain evidence="3 4">CBS 144469</strain>
    </source>
</reference>
<evidence type="ECO:0000256" key="1">
    <source>
        <dbReference type="SAM" id="MobiDB-lite"/>
    </source>
</evidence>
<feature type="signal peptide" evidence="2">
    <location>
        <begin position="1"/>
        <end position="18"/>
    </location>
</feature>
<dbReference type="EMBL" id="JACGCI010000041">
    <property type="protein sequence ID" value="KAF6752962.1"/>
    <property type="molecule type" value="Genomic_DNA"/>
</dbReference>
<keyword evidence="2" id="KW-0732">Signal</keyword>
<proteinExistence type="predicted"/>
<protein>
    <submittedName>
        <fullName evidence="3">Uncharacterized protein</fullName>
    </submittedName>
</protein>
<gene>
    <name evidence="3" type="ORF">DFP72DRAFT_433121</name>
</gene>
<name>A0A8H6HV52_9AGAR</name>
<accession>A0A8H6HV52</accession>
<evidence type="ECO:0000256" key="2">
    <source>
        <dbReference type="SAM" id="SignalP"/>
    </source>
</evidence>
<keyword evidence="4" id="KW-1185">Reference proteome</keyword>
<sequence length="153" mass="17216">MRLLTLLLTVYTLNPRMCFRFPPLWRRKRRPQITVVLPEEASITENFGSPIPRSTRVSGSAIEVSPSVQPSLRTQTLGSTQTLAPRVDSASQVSQDRASSVASSNQPHLSPSSHFINFTVESGTNTLQNSASRTRLLQQRPQRQYWTLQLHQC</sequence>
<evidence type="ECO:0000313" key="3">
    <source>
        <dbReference type="EMBL" id="KAF6752962.1"/>
    </source>
</evidence>
<comment type="caution">
    <text evidence="3">The sequence shown here is derived from an EMBL/GenBank/DDBJ whole genome shotgun (WGS) entry which is preliminary data.</text>
</comment>
<dbReference type="AlphaFoldDB" id="A0A8H6HV52"/>
<feature type="region of interest" description="Disordered" evidence="1">
    <location>
        <begin position="46"/>
        <end position="115"/>
    </location>
</feature>